<keyword evidence="3" id="KW-1185">Reference proteome</keyword>
<feature type="region of interest" description="Disordered" evidence="1">
    <location>
        <begin position="165"/>
        <end position="207"/>
    </location>
</feature>
<gene>
    <name evidence="2" type="ORF">HNQ58_001485</name>
</gene>
<accession>A0A7W7XZZ5</accession>
<dbReference type="AlphaFoldDB" id="A0A7W7XZZ5"/>
<evidence type="ECO:0000313" key="3">
    <source>
        <dbReference type="Proteomes" id="UP000519004"/>
    </source>
</evidence>
<sequence length="207" mass="24820">MSIAQQGLDARVQTRRDVLDHRDAAPGAIVQRLDHHRAVLAHEVEQPAGIHRHPRRRREFREARRQQFLVELAQRPRRVDLQHARRQPVEHLRQVQVVAVEGRVLADQQRVDVVAAQRLDRPERERRHRQHRPRTQARHAVLQRHVVHLRPQRRVAAVEQLLHQQQRGFRRQVQRRERIHHEHKTTRPVRPAQYSHHSHRNTSCRSP</sequence>
<dbReference type="Proteomes" id="UP000519004">
    <property type="component" value="Unassembled WGS sequence"/>
</dbReference>
<name>A0A7W7XZZ5_9GAMM</name>
<dbReference type="EMBL" id="JACHHX010000008">
    <property type="protein sequence ID" value="MBB5015581.1"/>
    <property type="molecule type" value="Genomic_DNA"/>
</dbReference>
<evidence type="ECO:0000256" key="1">
    <source>
        <dbReference type="SAM" id="MobiDB-lite"/>
    </source>
</evidence>
<evidence type="ECO:0000313" key="2">
    <source>
        <dbReference type="EMBL" id="MBB5015581.1"/>
    </source>
</evidence>
<reference evidence="2 3" key="1">
    <citation type="submission" date="2020-08" db="EMBL/GenBank/DDBJ databases">
        <title>Genomic Encyclopedia of Type Strains, Phase IV (KMG-IV): sequencing the most valuable type-strain genomes for metagenomic binning, comparative biology and taxonomic classification.</title>
        <authorList>
            <person name="Goeker M."/>
        </authorList>
    </citation>
    <scope>NUCLEOTIDE SEQUENCE [LARGE SCALE GENOMIC DNA]</scope>
    <source>
        <strain evidence="2 3">DSM 25897</strain>
    </source>
</reference>
<organism evidence="2 3">
    <name type="scientific">Rehaibacterium terrae</name>
    <dbReference type="NCBI Taxonomy" id="1341696"/>
    <lineage>
        <taxon>Bacteria</taxon>
        <taxon>Pseudomonadati</taxon>
        <taxon>Pseudomonadota</taxon>
        <taxon>Gammaproteobacteria</taxon>
        <taxon>Lysobacterales</taxon>
        <taxon>Lysobacteraceae</taxon>
        <taxon>Rehaibacterium</taxon>
    </lineage>
</organism>
<proteinExistence type="predicted"/>
<feature type="compositionally biased region" description="Basic residues" evidence="1">
    <location>
        <begin position="196"/>
        <end position="207"/>
    </location>
</feature>
<comment type="caution">
    <text evidence="2">The sequence shown here is derived from an EMBL/GenBank/DDBJ whole genome shotgun (WGS) entry which is preliminary data.</text>
</comment>
<protein>
    <submittedName>
        <fullName evidence="2">Uncharacterized protein</fullName>
    </submittedName>
</protein>